<dbReference type="Gene3D" id="1.10.220.160">
    <property type="match status" value="1"/>
</dbReference>
<dbReference type="InterPro" id="IPR001214">
    <property type="entry name" value="SET_dom"/>
</dbReference>
<dbReference type="GO" id="GO:0005634">
    <property type="term" value="C:nucleus"/>
    <property type="evidence" value="ECO:0007669"/>
    <property type="project" value="TreeGrafter"/>
</dbReference>
<dbReference type="Proteomes" id="UP000308133">
    <property type="component" value="Unassembled WGS sequence"/>
</dbReference>
<dbReference type="EMBL" id="PTQR01000004">
    <property type="protein sequence ID" value="TKX27459.1"/>
    <property type="molecule type" value="Genomic_DNA"/>
</dbReference>
<evidence type="ECO:0000313" key="3">
    <source>
        <dbReference type="Proteomes" id="UP000308133"/>
    </source>
</evidence>
<dbReference type="PROSITE" id="PS50280">
    <property type="entry name" value="SET"/>
    <property type="match status" value="1"/>
</dbReference>
<accession>A0A4U7B8J6</accession>
<dbReference type="PANTHER" id="PTHR12197:SF273">
    <property type="entry name" value="MYND-TYPE ZINC FINGER PROTEIN SAMB"/>
    <property type="match status" value="1"/>
</dbReference>
<dbReference type="InterPro" id="IPR050869">
    <property type="entry name" value="H3K4_H4K5_MeTrfase"/>
</dbReference>
<feature type="domain" description="SET" evidence="1">
    <location>
        <begin position="244"/>
        <end position="554"/>
    </location>
</feature>
<dbReference type="PANTHER" id="PTHR12197">
    <property type="entry name" value="HISTONE-LYSINE N-METHYLTRANSFERASE SMYD"/>
    <property type="match status" value="1"/>
</dbReference>
<dbReference type="SUPFAM" id="SSF82199">
    <property type="entry name" value="SET domain"/>
    <property type="match status" value="1"/>
</dbReference>
<comment type="caution">
    <text evidence="2">The sequence shown here is derived from an EMBL/GenBank/DDBJ whole genome shotgun (WGS) entry which is preliminary data.</text>
</comment>
<dbReference type="Gene3D" id="2.170.270.10">
    <property type="entry name" value="SET domain"/>
    <property type="match status" value="2"/>
</dbReference>
<reference evidence="2 3" key="1">
    <citation type="submission" date="2018-02" db="EMBL/GenBank/DDBJ databases">
        <title>Draft genome sequences of Elsinoe sp., causing black scab on jojoba.</title>
        <authorList>
            <person name="Stodart B."/>
            <person name="Jeffress S."/>
            <person name="Ash G."/>
            <person name="Arun Chinnappa K."/>
        </authorList>
    </citation>
    <scope>NUCLEOTIDE SEQUENCE [LARGE SCALE GENOMIC DNA]</scope>
    <source>
        <strain evidence="2 3">Hillstone_2</strain>
    </source>
</reference>
<sequence>MYENITKPELKALLEELHTVYEWLDRLPYSIQLHIEASHKYSGLGYPDLAIGAAYKALLLTDAVDDDTDEYHEEALADTTESSTQLAKGLVSTIQGPDVEFLQALSLSDTDSAAKLDHESSKVASDIVEWVRGALKPRLHFILAENLLHCGCYRSAIKQCQRGLQCNVNDTALLGLQQTILQSVRAHFERSEETPPEPLESDQEAWPDAGLVRRECYPWNQIEPDRFSQESLEFVNAEMAKCAPKLEVKAVDLPALTADSEEKISKQLGVFAKEDLNPGEIILNETSLLTANNRLQDPLCDACGVDIETGRFDSSAACEECYTVFCSNECLEAASESYHPAVCDKDVDSLARDVPPAQAADSLYLLLLLRSLAMAETQDTHPLNLKEVKFIWGDYHALSLSKHWQTPTSSNPFSSLPRTLPFNFSLSVELPFHILTKMDVNIFTSFRYYDVWIFNTLYAKFRGTASARFSKAAQATGGLKLGRKMQGPEVSAVHPCWCLANHSCDPNVGWEWGGKVQFKVRESRVEWKRQGKGETKLQNVPGIAKGEEIVNHYCDVGLEVGDRRAWAVGALGGDCRCERCVWEAGEK</sequence>
<proteinExistence type="predicted"/>
<dbReference type="Gene3D" id="6.10.140.2220">
    <property type="match status" value="1"/>
</dbReference>
<dbReference type="InterPro" id="IPR046341">
    <property type="entry name" value="SET_dom_sf"/>
</dbReference>
<protein>
    <submittedName>
        <fullName evidence="2">SET domain-containing protein 1</fullName>
    </submittedName>
</protein>
<gene>
    <name evidence="2" type="ORF">C1H76_0296</name>
</gene>
<organism evidence="2 3">
    <name type="scientific">Elsinoe australis</name>
    <dbReference type="NCBI Taxonomy" id="40998"/>
    <lineage>
        <taxon>Eukaryota</taxon>
        <taxon>Fungi</taxon>
        <taxon>Dikarya</taxon>
        <taxon>Ascomycota</taxon>
        <taxon>Pezizomycotina</taxon>
        <taxon>Dothideomycetes</taxon>
        <taxon>Dothideomycetidae</taxon>
        <taxon>Myriangiales</taxon>
        <taxon>Elsinoaceae</taxon>
        <taxon>Elsinoe</taxon>
    </lineage>
</organism>
<name>A0A4U7B8J6_9PEZI</name>
<evidence type="ECO:0000313" key="2">
    <source>
        <dbReference type="EMBL" id="TKX27459.1"/>
    </source>
</evidence>
<evidence type="ECO:0000259" key="1">
    <source>
        <dbReference type="PROSITE" id="PS50280"/>
    </source>
</evidence>
<dbReference type="AlphaFoldDB" id="A0A4U7B8J6"/>
<dbReference type="Pfam" id="PF00856">
    <property type="entry name" value="SET"/>
    <property type="match status" value="1"/>
</dbReference>